<dbReference type="InterPro" id="IPR025263">
    <property type="entry name" value="YhdP_central"/>
</dbReference>
<dbReference type="RefSeq" id="WP_104357665.1">
    <property type="nucleotide sequence ID" value="NZ_CP064338.1"/>
</dbReference>
<comment type="caution">
    <text evidence="4">The sequence shown here is derived from an EMBL/GenBank/DDBJ whole genome shotgun (WGS) entry which is preliminary data.</text>
</comment>
<dbReference type="Proteomes" id="UP000239406">
    <property type="component" value="Unassembled WGS sequence"/>
</dbReference>
<sequence length="1360" mass="147631">MSAFPSPSPLAPAWRVLRTVLKAAAGVVLFAWMLILAAWLTLHWLILPRIDQWRPQIERSASQAIGQSVRIGQIQVRSHGWIPTLELRDVVVEDAAGREALRLARVHAALSAASVLHFELRLRQLLLEAPTLEVRRDAQGRLHVAGLELRDDGGGDGALADWLFRQDELAVLDGTLRWVDEQRQAPPLALHDVDLVLRNGSSIGTRRHEIRLDATPPPGWGERFSLRGRYTHALLGRPGDWRHWSGTTHADLPHADLQTLRRYVDLPFELGAGDGALRLWLDLRDGQWRSATADLALRAVHVRLAPQLPPLALEQLQGRVQARRDGADHRVEAQGLAFRTGEGLDWPAGDWSLQWRAGDAGVADGEFRATQLDLAVLAQLAERLPLGDALRARLAELQPRGRVQGVQLRWDGPPEAPTGYRAQGRVEGLHLAAQPRPDDAGEGWIGRPGLDGAAIEFSASDTGGQAALRIEAGALAFPGVFDEAAIPLERLEARLDWAIRPAAGGDGALPAVELHVREARFANADAEGRLQARWRTGPAPDGHLPGVLDLQGRLTRADATRTWRYLPASIPADVRDYVRRAVIEGRSRDVEFAVQGDLRQFPFADPRQGTFRIASRVEDARFAYAPPDDGEPAGWPAFTDVHGLLVFEGTAMHIRDARARLYGFQLQQVHGGIADLSHDPQLVLDGQGQGPLADALRFVRETPIDGWTQHALAQASGSGAAHLKLGVRIPLDHMDAARVDGEVTLQGNEVQITPDTPRMAQARGVVRFSDRGFSIQGGAARVLGGMASFEGGTQKDGTLRFSGRGVATAEGLRQARELGVVPYLGEHLQGQAGYRVGLDIVRGLPELTIHSDLVGLAMALPAPLAKPAEAAWPLAVRTMLRPAVPGQPARDSIAVLLSDVLELRYERLRQDDGWRVVAGAVGIGTPAPEPAPGGIARVRVPRLDVDAWRAVAASFEGSLDDAAAAGAPGGGYLPAMIALQADEVQVDHRRIDRVVAGLSQVDGLWRLTLDAEQLSGYLEYRPPRGSRGGAGGRVYARLSRLSLPESAAEDLETLLDQDPETVPALDIVVDDFRLHDMHLGRVEVEASNWRTGEIREWRLDKFHLTNADARLEATGHWRGVAGDTGRRRAVMDFELAVADSGRLLQRLQFGEVTRGGKGRLQGQVSWLGSPLALDLPTLEGNLNVDIHQGQFLKADPGIAKLAGVLSLQALPRRLTLDFRDVFQEGFAFDAFTGDVKIQNGVAYTNNLRLRGLTAAVLMEGRADIARETQDLRVVVVPEINAGTASLAYAAINPAVGLGTFLAQWFLRKPLMEAGTREFHVTGRWDDPKVEQVPHAPGRVSAAEADAGDGSAPPAQPQEVH</sequence>
<name>A0A2S5T3X3_9BURK</name>
<evidence type="ECO:0000313" key="4">
    <source>
        <dbReference type="EMBL" id="PPE69629.1"/>
    </source>
</evidence>
<feature type="region of interest" description="Disordered" evidence="1">
    <location>
        <begin position="1324"/>
        <end position="1360"/>
    </location>
</feature>
<dbReference type="NCBIfam" id="TIGR02099">
    <property type="entry name" value="YhdP family protein"/>
    <property type="match status" value="1"/>
</dbReference>
<keyword evidence="5" id="KW-1185">Reference proteome</keyword>
<keyword evidence="2" id="KW-0472">Membrane</keyword>
<gene>
    <name evidence="4" type="ORF">C1702_10555</name>
</gene>
<feature type="transmembrane region" description="Helical" evidence="2">
    <location>
        <begin position="20"/>
        <end position="46"/>
    </location>
</feature>
<protein>
    <submittedName>
        <fullName evidence="4">TIGR02099 family protein</fullName>
    </submittedName>
</protein>
<evidence type="ECO:0000259" key="3">
    <source>
        <dbReference type="Pfam" id="PF13116"/>
    </source>
</evidence>
<evidence type="ECO:0000256" key="1">
    <source>
        <dbReference type="SAM" id="MobiDB-lite"/>
    </source>
</evidence>
<reference evidence="4 5" key="1">
    <citation type="submission" date="2018-02" db="EMBL/GenBank/DDBJ databases">
        <title>Reclassifiation of [Polyangium] brachysporum DSM 7029 as Guopingzhaonella breviflexa gen. nov., sp. nov., a member of the family Comamonadaceae.</title>
        <authorList>
            <person name="Tang B."/>
        </authorList>
    </citation>
    <scope>NUCLEOTIDE SEQUENCE [LARGE SCALE GENOMIC DNA]</scope>
    <source>
        <strain evidence="4 5">DSM 15344</strain>
    </source>
</reference>
<dbReference type="InterPro" id="IPR011836">
    <property type="entry name" value="YhdP"/>
</dbReference>
<dbReference type="PANTHER" id="PTHR38690">
    <property type="entry name" value="PROTEASE-RELATED"/>
    <property type="match status" value="1"/>
</dbReference>
<dbReference type="PANTHER" id="PTHR38690:SF1">
    <property type="entry name" value="PROTEASE"/>
    <property type="match status" value="1"/>
</dbReference>
<dbReference type="EMBL" id="PSNY01000010">
    <property type="protein sequence ID" value="PPE69629.1"/>
    <property type="molecule type" value="Genomic_DNA"/>
</dbReference>
<evidence type="ECO:0000256" key="2">
    <source>
        <dbReference type="SAM" id="Phobius"/>
    </source>
</evidence>
<feature type="compositionally biased region" description="Low complexity" evidence="1">
    <location>
        <begin position="1340"/>
        <end position="1352"/>
    </location>
</feature>
<keyword evidence="2" id="KW-0812">Transmembrane</keyword>
<dbReference type="Pfam" id="PF13116">
    <property type="entry name" value="YhdP"/>
    <property type="match status" value="1"/>
</dbReference>
<feature type="domain" description="YhdP central" evidence="3">
    <location>
        <begin position="27"/>
        <end position="1329"/>
    </location>
</feature>
<evidence type="ECO:0000313" key="5">
    <source>
        <dbReference type="Proteomes" id="UP000239406"/>
    </source>
</evidence>
<proteinExistence type="predicted"/>
<keyword evidence="2" id="KW-1133">Transmembrane helix</keyword>
<organism evidence="4 5">
    <name type="scientific">Caldimonas thermodepolymerans</name>
    <dbReference type="NCBI Taxonomy" id="215580"/>
    <lineage>
        <taxon>Bacteria</taxon>
        <taxon>Pseudomonadati</taxon>
        <taxon>Pseudomonadota</taxon>
        <taxon>Betaproteobacteria</taxon>
        <taxon>Burkholderiales</taxon>
        <taxon>Sphaerotilaceae</taxon>
        <taxon>Caldimonas</taxon>
    </lineage>
</organism>
<accession>A0A2S5T3X3</accession>